<proteinExistence type="predicted"/>
<comment type="caution">
    <text evidence="2">The sequence shown here is derived from an EMBL/GenBank/DDBJ whole genome shotgun (WGS) entry which is preliminary data.</text>
</comment>
<keyword evidence="1" id="KW-0732">Signal</keyword>
<reference evidence="2 3" key="1">
    <citation type="journal article" date="2021" name="Elife">
        <title>Chloroplast acquisition without the gene transfer in kleptoplastic sea slugs, Plakobranchus ocellatus.</title>
        <authorList>
            <person name="Maeda T."/>
            <person name="Takahashi S."/>
            <person name="Yoshida T."/>
            <person name="Shimamura S."/>
            <person name="Takaki Y."/>
            <person name="Nagai Y."/>
            <person name="Toyoda A."/>
            <person name="Suzuki Y."/>
            <person name="Arimoto A."/>
            <person name="Ishii H."/>
            <person name="Satoh N."/>
            <person name="Nishiyama T."/>
            <person name="Hasebe M."/>
            <person name="Maruyama T."/>
            <person name="Minagawa J."/>
            <person name="Obokata J."/>
            <person name="Shigenobu S."/>
        </authorList>
    </citation>
    <scope>NUCLEOTIDE SEQUENCE [LARGE SCALE GENOMIC DNA]</scope>
</reference>
<dbReference type="Gene3D" id="1.20.120.20">
    <property type="entry name" value="Apolipoprotein"/>
    <property type="match status" value="1"/>
</dbReference>
<feature type="chain" id="PRO_5043315678" evidence="1">
    <location>
        <begin position="19"/>
        <end position="118"/>
    </location>
</feature>
<organism evidence="2 3">
    <name type="scientific">Plakobranchus ocellatus</name>
    <dbReference type="NCBI Taxonomy" id="259542"/>
    <lineage>
        <taxon>Eukaryota</taxon>
        <taxon>Metazoa</taxon>
        <taxon>Spiralia</taxon>
        <taxon>Lophotrochozoa</taxon>
        <taxon>Mollusca</taxon>
        <taxon>Gastropoda</taxon>
        <taxon>Heterobranchia</taxon>
        <taxon>Euthyneura</taxon>
        <taxon>Panpulmonata</taxon>
        <taxon>Sacoglossa</taxon>
        <taxon>Placobranchoidea</taxon>
        <taxon>Plakobranchidae</taxon>
        <taxon>Plakobranchus</taxon>
    </lineage>
</organism>
<dbReference type="AlphaFoldDB" id="A0AAV3Z422"/>
<dbReference type="EMBL" id="BLXT01002407">
    <property type="protein sequence ID" value="GFN94055.1"/>
    <property type="molecule type" value="Genomic_DNA"/>
</dbReference>
<gene>
    <name evidence="2" type="ORF">PoB_002056100</name>
</gene>
<evidence type="ECO:0000313" key="2">
    <source>
        <dbReference type="EMBL" id="GFN94055.1"/>
    </source>
</evidence>
<feature type="signal peptide" evidence="1">
    <location>
        <begin position="1"/>
        <end position="18"/>
    </location>
</feature>
<evidence type="ECO:0000256" key="1">
    <source>
        <dbReference type="SAM" id="SignalP"/>
    </source>
</evidence>
<evidence type="ECO:0000313" key="3">
    <source>
        <dbReference type="Proteomes" id="UP000735302"/>
    </source>
</evidence>
<dbReference type="Proteomes" id="UP000735302">
    <property type="component" value="Unassembled WGS sequence"/>
</dbReference>
<sequence>MKFSKFLGLAAIVAVASAAVPPDQDNGCFKKVADFVAKTTTKATGAVGDFVEDAAGAVGDFADDAVDAVGDFAEDAADTVGDAVKKGAKAVAKGTVSAVDCVGDAVDPVGDFASRRFR</sequence>
<accession>A0AAV3Z422</accession>
<name>A0AAV3Z422_9GAST</name>
<protein>
    <submittedName>
        <fullName evidence="2">Uncharacterized protein</fullName>
    </submittedName>
</protein>
<keyword evidence="3" id="KW-1185">Reference proteome</keyword>